<feature type="chain" id="PRO_5014378352" evidence="1">
    <location>
        <begin position="26"/>
        <end position="89"/>
    </location>
</feature>
<proteinExistence type="predicted"/>
<dbReference type="Proteomes" id="UP000006729">
    <property type="component" value="Chromosome 12"/>
</dbReference>
<evidence type="ECO:0000313" key="2">
    <source>
        <dbReference type="EMBL" id="PNT11107.1"/>
    </source>
</evidence>
<keyword evidence="3" id="KW-1185">Reference proteome</keyword>
<dbReference type="InParanoid" id="A0A2K1YDJ9"/>
<feature type="signal peptide" evidence="1">
    <location>
        <begin position="1"/>
        <end position="25"/>
    </location>
</feature>
<accession>A0A2K1YDJ9</accession>
<evidence type="ECO:0000313" key="3">
    <source>
        <dbReference type="Proteomes" id="UP000006729"/>
    </source>
</evidence>
<name>A0A2K1YDJ9_POPTR</name>
<dbReference type="AlphaFoldDB" id="A0A2K1YDJ9"/>
<protein>
    <submittedName>
        <fullName evidence="2">Uncharacterized protein</fullName>
    </submittedName>
</protein>
<dbReference type="EMBL" id="CM009301">
    <property type="protein sequence ID" value="PNT11107.1"/>
    <property type="molecule type" value="Genomic_DNA"/>
</dbReference>
<reference evidence="2 3" key="1">
    <citation type="journal article" date="2006" name="Science">
        <title>The genome of black cottonwood, Populus trichocarpa (Torr. &amp; Gray).</title>
        <authorList>
            <person name="Tuskan G.A."/>
            <person name="Difazio S."/>
            <person name="Jansson S."/>
            <person name="Bohlmann J."/>
            <person name="Grigoriev I."/>
            <person name="Hellsten U."/>
            <person name="Putnam N."/>
            <person name="Ralph S."/>
            <person name="Rombauts S."/>
            <person name="Salamov A."/>
            <person name="Schein J."/>
            <person name="Sterck L."/>
            <person name="Aerts A."/>
            <person name="Bhalerao R.R."/>
            <person name="Bhalerao R.P."/>
            <person name="Blaudez D."/>
            <person name="Boerjan W."/>
            <person name="Brun A."/>
            <person name="Brunner A."/>
            <person name="Busov V."/>
            <person name="Campbell M."/>
            <person name="Carlson J."/>
            <person name="Chalot M."/>
            <person name="Chapman J."/>
            <person name="Chen G.L."/>
            <person name="Cooper D."/>
            <person name="Coutinho P.M."/>
            <person name="Couturier J."/>
            <person name="Covert S."/>
            <person name="Cronk Q."/>
            <person name="Cunningham R."/>
            <person name="Davis J."/>
            <person name="Degroeve S."/>
            <person name="Dejardin A."/>
            <person name="Depamphilis C."/>
            <person name="Detter J."/>
            <person name="Dirks B."/>
            <person name="Dubchak I."/>
            <person name="Duplessis S."/>
            <person name="Ehlting J."/>
            <person name="Ellis B."/>
            <person name="Gendler K."/>
            <person name="Goodstein D."/>
            <person name="Gribskov M."/>
            <person name="Grimwood J."/>
            <person name="Groover A."/>
            <person name="Gunter L."/>
            <person name="Hamberger B."/>
            <person name="Heinze B."/>
            <person name="Helariutta Y."/>
            <person name="Henrissat B."/>
            <person name="Holligan D."/>
            <person name="Holt R."/>
            <person name="Huang W."/>
            <person name="Islam-Faridi N."/>
            <person name="Jones S."/>
            <person name="Jones-Rhoades M."/>
            <person name="Jorgensen R."/>
            <person name="Joshi C."/>
            <person name="Kangasjarvi J."/>
            <person name="Karlsson J."/>
            <person name="Kelleher C."/>
            <person name="Kirkpatrick R."/>
            <person name="Kirst M."/>
            <person name="Kohler A."/>
            <person name="Kalluri U."/>
            <person name="Larimer F."/>
            <person name="Leebens-Mack J."/>
            <person name="Leple J.C."/>
            <person name="Locascio P."/>
            <person name="Lou Y."/>
            <person name="Lucas S."/>
            <person name="Martin F."/>
            <person name="Montanini B."/>
            <person name="Napoli C."/>
            <person name="Nelson D.R."/>
            <person name="Nelson C."/>
            <person name="Nieminen K."/>
            <person name="Nilsson O."/>
            <person name="Pereda V."/>
            <person name="Peter G."/>
            <person name="Philippe R."/>
            <person name="Pilate G."/>
            <person name="Poliakov A."/>
            <person name="Razumovskaya J."/>
            <person name="Richardson P."/>
            <person name="Rinaldi C."/>
            <person name="Ritland K."/>
            <person name="Rouze P."/>
            <person name="Ryaboy D."/>
            <person name="Schmutz J."/>
            <person name="Schrader J."/>
            <person name="Segerman B."/>
            <person name="Shin H."/>
            <person name="Siddiqui A."/>
            <person name="Sterky F."/>
            <person name="Terry A."/>
            <person name="Tsai C.J."/>
            <person name="Uberbacher E."/>
            <person name="Unneberg P."/>
            <person name="Vahala J."/>
            <person name="Wall K."/>
            <person name="Wessler S."/>
            <person name="Yang G."/>
            <person name="Yin T."/>
            <person name="Douglas C."/>
            <person name="Marra M."/>
            <person name="Sandberg G."/>
            <person name="Van de Peer Y."/>
            <person name="Rokhsar D."/>
        </authorList>
    </citation>
    <scope>NUCLEOTIDE SEQUENCE [LARGE SCALE GENOMIC DNA]</scope>
    <source>
        <strain evidence="3">cv. Nisqually</strain>
    </source>
</reference>
<sequence length="89" mass="9647">MTLGRCLTKLFACLILPLLPIEAMASQHTYIPHCIPISSVPYGAPPQIPPPPLSSFNTSPFINHHDFLVFPAAEIQCSTPPTVILTTPL</sequence>
<gene>
    <name evidence="2" type="ORF">POPTR_012G144100</name>
</gene>
<evidence type="ECO:0000256" key="1">
    <source>
        <dbReference type="SAM" id="SignalP"/>
    </source>
</evidence>
<keyword evidence="1" id="KW-0732">Signal</keyword>
<organism evidence="2 3">
    <name type="scientific">Populus trichocarpa</name>
    <name type="common">Western balsam poplar</name>
    <name type="synonym">Populus balsamifera subsp. trichocarpa</name>
    <dbReference type="NCBI Taxonomy" id="3694"/>
    <lineage>
        <taxon>Eukaryota</taxon>
        <taxon>Viridiplantae</taxon>
        <taxon>Streptophyta</taxon>
        <taxon>Embryophyta</taxon>
        <taxon>Tracheophyta</taxon>
        <taxon>Spermatophyta</taxon>
        <taxon>Magnoliopsida</taxon>
        <taxon>eudicotyledons</taxon>
        <taxon>Gunneridae</taxon>
        <taxon>Pentapetalae</taxon>
        <taxon>rosids</taxon>
        <taxon>fabids</taxon>
        <taxon>Malpighiales</taxon>
        <taxon>Salicaceae</taxon>
        <taxon>Saliceae</taxon>
        <taxon>Populus</taxon>
    </lineage>
</organism>